<feature type="compositionally biased region" description="Low complexity" evidence="8">
    <location>
        <begin position="349"/>
        <end position="365"/>
    </location>
</feature>
<evidence type="ECO:0000313" key="12">
    <source>
        <dbReference type="Proteomes" id="UP000696413"/>
    </source>
</evidence>
<keyword evidence="9" id="KW-1133">Transmembrane helix</keyword>
<dbReference type="InterPro" id="IPR000719">
    <property type="entry name" value="Prot_kinase_dom"/>
</dbReference>
<keyword evidence="9" id="KW-0472">Membrane</keyword>
<sequence>MGSADRVQRLLGNRYELRGVLGRGGMAEVREGWDTRLSRPVAIKLLYPALAADADLRERFEREARAAAALTHPHVVAVHDCGEEAGTPYIVMERLSGATLADEIASGPLRQERVVELLDQILSALTAAHAAGIVHRDIKPGNILIGHTGQAKLADFGIAKTDGVPRTQAGQILGTMAYLSPQRVTGQPAGVADDLYAVGVVGYEALTGRRPFERDNPAAMVRAILDDVPEPIASVRPDVAPGLISVIERAMAREVAFRFNDAATMRAALTGAEPPTARVDRPPTKVLTAPLPPIPPPPVLPSPRHWRVRLLLGVVGVVATLILVLVLALSRGSSGLTDTPATEPPPPTTSAVVPAPVTSAPVAVPEEPEEPGPGKGKGKEKKKEHGPKGPKGNPHA</sequence>
<organism evidence="11 12">
    <name type="scientific">Mycolicibacterium goodii</name>
    <name type="common">Mycobacterium goodii</name>
    <dbReference type="NCBI Taxonomy" id="134601"/>
    <lineage>
        <taxon>Bacteria</taxon>
        <taxon>Bacillati</taxon>
        <taxon>Actinomycetota</taxon>
        <taxon>Actinomycetes</taxon>
        <taxon>Mycobacteriales</taxon>
        <taxon>Mycobacteriaceae</taxon>
        <taxon>Mycolicibacterium</taxon>
    </lineage>
</organism>
<name>A0ABS6HNU0_MYCGD</name>
<feature type="transmembrane region" description="Helical" evidence="9">
    <location>
        <begin position="310"/>
        <end position="329"/>
    </location>
</feature>
<feature type="region of interest" description="Disordered" evidence="8">
    <location>
        <begin position="271"/>
        <end position="294"/>
    </location>
</feature>
<keyword evidence="6 7" id="KW-0067">ATP-binding</keyword>
<dbReference type="PROSITE" id="PS50011">
    <property type="entry name" value="PROTEIN_KINASE_DOM"/>
    <property type="match status" value="1"/>
</dbReference>
<gene>
    <name evidence="11" type="ORF">KL859_16030</name>
</gene>
<evidence type="ECO:0000256" key="5">
    <source>
        <dbReference type="ARBA" id="ARBA00022777"/>
    </source>
</evidence>
<keyword evidence="4 7" id="KW-0547">Nucleotide-binding</keyword>
<comment type="caution">
    <text evidence="11">The sequence shown here is derived from an EMBL/GenBank/DDBJ whole genome shotgun (WGS) entry which is preliminary data.</text>
</comment>
<evidence type="ECO:0000256" key="7">
    <source>
        <dbReference type="PROSITE-ProRule" id="PRU10141"/>
    </source>
</evidence>
<dbReference type="RefSeq" id="WP_214385230.1">
    <property type="nucleotide sequence ID" value="NZ_CP092364.2"/>
</dbReference>
<dbReference type="PANTHER" id="PTHR43289">
    <property type="entry name" value="MITOGEN-ACTIVATED PROTEIN KINASE KINASE KINASE 20-RELATED"/>
    <property type="match status" value="1"/>
</dbReference>
<dbReference type="SUPFAM" id="SSF56112">
    <property type="entry name" value="Protein kinase-like (PK-like)"/>
    <property type="match status" value="1"/>
</dbReference>
<dbReference type="PROSITE" id="PS00108">
    <property type="entry name" value="PROTEIN_KINASE_ST"/>
    <property type="match status" value="1"/>
</dbReference>
<evidence type="ECO:0000256" key="8">
    <source>
        <dbReference type="SAM" id="MobiDB-lite"/>
    </source>
</evidence>
<dbReference type="InterPro" id="IPR017441">
    <property type="entry name" value="Protein_kinase_ATP_BS"/>
</dbReference>
<accession>A0ABS6HNU0</accession>
<evidence type="ECO:0000313" key="11">
    <source>
        <dbReference type="EMBL" id="MBU8824372.1"/>
    </source>
</evidence>
<evidence type="ECO:0000256" key="4">
    <source>
        <dbReference type="ARBA" id="ARBA00022741"/>
    </source>
</evidence>
<evidence type="ECO:0000256" key="9">
    <source>
        <dbReference type="SAM" id="Phobius"/>
    </source>
</evidence>
<dbReference type="Pfam" id="PF00069">
    <property type="entry name" value="Pkinase"/>
    <property type="match status" value="1"/>
</dbReference>
<keyword evidence="12" id="KW-1185">Reference proteome</keyword>
<keyword evidence="3" id="KW-0808">Transferase</keyword>
<evidence type="ECO:0000256" key="2">
    <source>
        <dbReference type="ARBA" id="ARBA00022527"/>
    </source>
</evidence>
<dbReference type="PANTHER" id="PTHR43289:SF6">
    <property type="entry name" value="SERINE_THREONINE-PROTEIN KINASE NEKL-3"/>
    <property type="match status" value="1"/>
</dbReference>
<keyword evidence="2 11" id="KW-0723">Serine/threonine-protein kinase</keyword>
<protein>
    <recommendedName>
        <fullName evidence="1">non-specific serine/threonine protein kinase</fullName>
        <ecNumber evidence="1">2.7.11.1</ecNumber>
    </recommendedName>
</protein>
<evidence type="ECO:0000259" key="10">
    <source>
        <dbReference type="PROSITE" id="PS50011"/>
    </source>
</evidence>
<dbReference type="Gene3D" id="1.10.510.10">
    <property type="entry name" value="Transferase(Phosphotransferase) domain 1"/>
    <property type="match status" value="1"/>
</dbReference>
<proteinExistence type="predicted"/>
<feature type="domain" description="Protein kinase" evidence="10">
    <location>
        <begin position="15"/>
        <end position="270"/>
    </location>
</feature>
<dbReference type="InterPro" id="IPR011009">
    <property type="entry name" value="Kinase-like_dom_sf"/>
</dbReference>
<keyword evidence="5 11" id="KW-0418">Kinase</keyword>
<reference evidence="11 12" key="1">
    <citation type="submission" date="2021-05" db="EMBL/GenBank/DDBJ databases">
        <title>Draft Genome Sequences of Clinical Respiratory Isolates of Mycobacterium goodii Recovered in Ireland.</title>
        <authorList>
            <person name="Flanagan P.R."/>
            <person name="Mok S."/>
            <person name="Roycroft E."/>
            <person name="Rogers T.R."/>
            <person name="Fitzgibbon M."/>
        </authorList>
    </citation>
    <scope>NUCLEOTIDE SEQUENCE [LARGE SCALE GENOMIC DNA]</scope>
    <source>
        <strain evidence="11 12">14IE55</strain>
    </source>
</reference>
<dbReference type="SMART" id="SM00220">
    <property type="entry name" value="S_TKc"/>
    <property type="match status" value="1"/>
</dbReference>
<evidence type="ECO:0000256" key="1">
    <source>
        <dbReference type="ARBA" id="ARBA00012513"/>
    </source>
</evidence>
<dbReference type="Gene3D" id="3.30.200.20">
    <property type="entry name" value="Phosphorylase Kinase, domain 1"/>
    <property type="match status" value="1"/>
</dbReference>
<dbReference type="Proteomes" id="UP000696413">
    <property type="component" value="Unassembled WGS sequence"/>
</dbReference>
<dbReference type="EC" id="2.7.11.1" evidence="1"/>
<dbReference type="PROSITE" id="PS00107">
    <property type="entry name" value="PROTEIN_KINASE_ATP"/>
    <property type="match status" value="1"/>
</dbReference>
<dbReference type="EMBL" id="JAHBOM010000011">
    <property type="protein sequence ID" value="MBU8824372.1"/>
    <property type="molecule type" value="Genomic_DNA"/>
</dbReference>
<dbReference type="GO" id="GO:0004674">
    <property type="term" value="F:protein serine/threonine kinase activity"/>
    <property type="evidence" value="ECO:0007669"/>
    <property type="project" value="UniProtKB-KW"/>
</dbReference>
<feature type="binding site" evidence="7">
    <location>
        <position position="44"/>
    </location>
    <ligand>
        <name>ATP</name>
        <dbReference type="ChEBI" id="CHEBI:30616"/>
    </ligand>
</feature>
<evidence type="ECO:0000256" key="6">
    <source>
        <dbReference type="ARBA" id="ARBA00022840"/>
    </source>
</evidence>
<feature type="region of interest" description="Disordered" evidence="8">
    <location>
        <begin position="334"/>
        <end position="396"/>
    </location>
</feature>
<dbReference type="InterPro" id="IPR008271">
    <property type="entry name" value="Ser/Thr_kinase_AS"/>
</dbReference>
<keyword evidence="9" id="KW-0812">Transmembrane</keyword>
<evidence type="ECO:0000256" key="3">
    <source>
        <dbReference type="ARBA" id="ARBA00022679"/>
    </source>
</evidence>
<dbReference type="CDD" id="cd14014">
    <property type="entry name" value="STKc_PknB_like"/>
    <property type="match status" value="1"/>
</dbReference>